<dbReference type="InterPro" id="IPR029044">
    <property type="entry name" value="Nucleotide-diphossugar_trans"/>
</dbReference>
<dbReference type="Pfam" id="PF00535">
    <property type="entry name" value="Glycos_transf_2"/>
    <property type="match status" value="1"/>
</dbReference>
<dbReference type="InterPro" id="IPR050256">
    <property type="entry name" value="Glycosyltransferase_2"/>
</dbReference>
<dbReference type="CDD" id="cd04179">
    <property type="entry name" value="DPM_DPG-synthase_like"/>
    <property type="match status" value="1"/>
</dbReference>
<dbReference type="PANTHER" id="PTHR48090">
    <property type="entry name" value="UNDECAPRENYL-PHOSPHATE 4-DEOXY-4-FORMAMIDO-L-ARABINOSE TRANSFERASE-RELATED"/>
    <property type="match status" value="1"/>
</dbReference>
<gene>
    <name evidence="2" type="ORF">COT94_01885</name>
</gene>
<dbReference type="EMBL" id="PFAM01000012">
    <property type="protein sequence ID" value="PIT96197.1"/>
    <property type="molecule type" value="Genomic_DNA"/>
</dbReference>
<dbReference type="PANTHER" id="PTHR48090:SF7">
    <property type="entry name" value="RFBJ PROTEIN"/>
    <property type="match status" value="1"/>
</dbReference>
<name>A0A2M6WTU7_9BACT</name>
<dbReference type="AlphaFoldDB" id="A0A2M6WTU7"/>
<dbReference type="Gene3D" id="3.90.550.10">
    <property type="entry name" value="Spore Coat Polysaccharide Biosynthesis Protein SpsA, Chain A"/>
    <property type="match status" value="1"/>
</dbReference>
<dbReference type="GO" id="GO:0016740">
    <property type="term" value="F:transferase activity"/>
    <property type="evidence" value="ECO:0007669"/>
    <property type="project" value="UniProtKB-KW"/>
</dbReference>
<dbReference type="SUPFAM" id="SSF53448">
    <property type="entry name" value="Nucleotide-diphospho-sugar transferases"/>
    <property type="match status" value="1"/>
</dbReference>
<sequence>MKLSIVIPVYNEQKTILTVVNSVLEVGLPENCEREIIIVDDCSLDGTKEILAGLIDDRVKIFYQEKNAGKGAAITRGFSETSGDIIIIQDADLEYDPTDYGKILAPIMAGKADVVYGSRFTGAEARRVLFFWHSIGNIALTAFSNLLTNLNLTDMETCYKCFTKEVLKNILPKLSAQRFGIEPELTALFAKGKFRIYEVGISYNGRTYQEGKKINWRDGVAALWYIVRSNLFFKR</sequence>
<evidence type="ECO:0000313" key="3">
    <source>
        <dbReference type="Proteomes" id="UP000228533"/>
    </source>
</evidence>
<evidence type="ECO:0000313" key="2">
    <source>
        <dbReference type="EMBL" id="PIT96197.1"/>
    </source>
</evidence>
<protein>
    <submittedName>
        <fullName evidence="2">Glycosyl transferase</fullName>
    </submittedName>
</protein>
<dbReference type="Proteomes" id="UP000228533">
    <property type="component" value="Unassembled WGS sequence"/>
</dbReference>
<comment type="caution">
    <text evidence="2">The sequence shown here is derived from an EMBL/GenBank/DDBJ whole genome shotgun (WGS) entry which is preliminary data.</text>
</comment>
<dbReference type="InterPro" id="IPR001173">
    <property type="entry name" value="Glyco_trans_2-like"/>
</dbReference>
<feature type="domain" description="Glycosyltransferase 2-like" evidence="1">
    <location>
        <begin position="4"/>
        <end position="169"/>
    </location>
</feature>
<proteinExistence type="predicted"/>
<accession>A0A2M6WTU7</accession>
<organism evidence="2 3">
    <name type="scientific">Candidatus Falkowbacteria bacterium CG10_big_fil_rev_8_21_14_0_10_37_14</name>
    <dbReference type="NCBI Taxonomy" id="1974561"/>
    <lineage>
        <taxon>Bacteria</taxon>
        <taxon>Candidatus Falkowiibacteriota</taxon>
    </lineage>
</organism>
<keyword evidence="2" id="KW-0808">Transferase</keyword>
<evidence type="ECO:0000259" key="1">
    <source>
        <dbReference type="Pfam" id="PF00535"/>
    </source>
</evidence>
<reference evidence="3" key="1">
    <citation type="submission" date="2017-09" db="EMBL/GenBank/DDBJ databases">
        <title>Depth-based differentiation of microbial function through sediment-hosted aquifers and enrichment of novel symbionts in the deep terrestrial subsurface.</title>
        <authorList>
            <person name="Probst A.J."/>
            <person name="Ladd B."/>
            <person name="Jarett J.K."/>
            <person name="Geller-Mcgrath D.E."/>
            <person name="Sieber C.M.K."/>
            <person name="Emerson J.B."/>
            <person name="Anantharaman K."/>
            <person name="Thomas B.C."/>
            <person name="Malmstrom R."/>
            <person name="Stieglmeier M."/>
            <person name="Klingl A."/>
            <person name="Woyke T."/>
            <person name="Ryan C.M."/>
            <person name="Banfield J.F."/>
        </authorList>
    </citation>
    <scope>NUCLEOTIDE SEQUENCE [LARGE SCALE GENOMIC DNA]</scope>
</reference>